<evidence type="ECO:0000313" key="2">
    <source>
        <dbReference type="Proteomes" id="UP001500021"/>
    </source>
</evidence>
<organism evidence="1 2">
    <name type="scientific">Colwellia asteriadis</name>
    <dbReference type="NCBI Taxonomy" id="517723"/>
    <lineage>
        <taxon>Bacteria</taxon>
        <taxon>Pseudomonadati</taxon>
        <taxon>Pseudomonadota</taxon>
        <taxon>Gammaproteobacteria</taxon>
        <taxon>Alteromonadales</taxon>
        <taxon>Colwelliaceae</taxon>
        <taxon>Colwellia</taxon>
    </lineage>
</organism>
<dbReference type="InterPro" id="IPR024019">
    <property type="entry name" value="CHP04096"/>
</dbReference>
<keyword evidence="2" id="KW-1185">Reference proteome</keyword>
<reference evidence="2" key="1">
    <citation type="journal article" date="2019" name="Int. J. Syst. Evol. Microbiol.">
        <title>The Global Catalogue of Microorganisms (GCM) 10K type strain sequencing project: providing services to taxonomists for standard genome sequencing and annotation.</title>
        <authorList>
            <consortium name="The Broad Institute Genomics Platform"/>
            <consortium name="The Broad Institute Genome Sequencing Center for Infectious Disease"/>
            <person name="Wu L."/>
            <person name="Ma J."/>
        </authorList>
    </citation>
    <scope>NUCLEOTIDE SEQUENCE [LARGE SCALE GENOMIC DNA]</scope>
    <source>
        <strain evidence="2">JCM 15608</strain>
    </source>
</reference>
<evidence type="ECO:0008006" key="3">
    <source>
        <dbReference type="Google" id="ProtNLM"/>
    </source>
</evidence>
<sequence length="677" mass="78382">MNAEQFKELVNSLDVGKKLPDSIYFHKDAFSEVPKALSKFINVVAKALKIEDENWNLVKVFRNDFRLSLLNYPLFYDDSYPALEQSVNVDLIKLSHRITSYSAQENPPILHRKETMLPKGHEFYDHFCMITQEGEAAGLYENSRMIGFKSSWERLIAKHGYELVDGRLFRRSAVNNNINEDKEIDRHKTAIVRHELSAPMNTLAKSGFLSGEYSIFDYGCGRGDDLRELEAHGLDALGWDPNFRPDAEIINSDVVNIGFVINVIEDQDERIGAVLGAWEATNKLLVVSAMLANESYLTQFKPYKDGVITSRNTFQKYFSQAELKVYIERTLDEEPIAISPGIFYIFKDKVLEQQFLQNRHKRSYQWQQLTAPKPVSEDQARILFTKHQELLESFWLSCLAYGRVPSNEEFSESDKIKEVIGSNKKALKLVTDWFGLEELELAKSMRKEDMLIYFALGMFEGRKAYTHLPDDLKRDIKAFFDTHKIAQHQAKELLFDIANIEKITAECLKAKQALPASKLTLENELPHSLTLHKNFIGELSPLLRVYVYSALQLYGELDEIQLIKIHITSGKVTLLGYEGFDNSPLPQLKERVKIKMAEQDVDFFDYVREEKRTVLLDKIEYIDESFKQYKKQKSFNTKLRKAIDFSEINKHKLTMLSLYELIKPFYVIEGFKLTQLK</sequence>
<protein>
    <recommendedName>
        <fullName evidence="3">DNA phosphorothioation-associated methyltransferase</fullName>
    </recommendedName>
</protein>
<accession>A0ABP3WC11</accession>
<dbReference type="NCBIfam" id="TIGR04096">
    <property type="entry name" value="dnd_rel_methyl"/>
    <property type="match status" value="1"/>
</dbReference>
<comment type="caution">
    <text evidence="1">The sequence shown here is derived from an EMBL/GenBank/DDBJ whole genome shotgun (WGS) entry which is preliminary data.</text>
</comment>
<dbReference type="Proteomes" id="UP001500021">
    <property type="component" value="Unassembled WGS sequence"/>
</dbReference>
<proteinExistence type="predicted"/>
<dbReference type="EMBL" id="BAAAFA010000001">
    <property type="protein sequence ID" value="GAA0811329.1"/>
    <property type="molecule type" value="Genomic_DNA"/>
</dbReference>
<name>A0ABP3WC11_9GAMM</name>
<dbReference type="RefSeq" id="WP_343814334.1">
    <property type="nucleotide sequence ID" value="NZ_BAAAFA010000001.1"/>
</dbReference>
<gene>
    <name evidence="1" type="ORF">GCM10009111_03700</name>
</gene>
<evidence type="ECO:0000313" key="1">
    <source>
        <dbReference type="EMBL" id="GAA0811329.1"/>
    </source>
</evidence>